<dbReference type="Gene3D" id="3.30.160.60">
    <property type="entry name" value="Classic Zinc Finger"/>
    <property type="match status" value="4"/>
</dbReference>
<dbReference type="GO" id="GO:0008270">
    <property type="term" value="F:zinc ion binding"/>
    <property type="evidence" value="ECO:0007669"/>
    <property type="project" value="UniProtKB-KW"/>
</dbReference>
<feature type="domain" description="C2H2-type" evidence="8">
    <location>
        <begin position="168"/>
        <end position="195"/>
    </location>
</feature>
<protein>
    <recommendedName>
        <fullName evidence="8">C2H2-type domain-containing protein</fullName>
    </recommendedName>
</protein>
<dbReference type="FunFam" id="3.30.160.60:FF:000432">
    <property type="entry name" value="zinc finger protein Gfi-1b isoform X1"/>
    <property type="match status" value="1"/>
</dbReference>
<evidence type="ECO:0000256" key="3">
    <source>
        <dbReference type="ARBA" id="ARBA00022737"/>
    </source>
</evidence>
<dbReference type="GO" id="GO:0000981">
    <property type="term" value="F:DNA-binding transcription factor activity, RNA polymerase II-specific"/>
    <property type="evidence" value="ECO:0007669"/>
    <property type="project" value="TreeGrafter"/>
</dbReference>
<evidence type="ECO:0000256" key="4">
    <source>
        <dbReference type="ARBA" id="ARBA00022771"/>
    </source>
</evidence>
<feature type="domain" description="C2H2-type" evidence="8">
    <location>
        <begin position="252"/>
        <end position="280"/>
    </location>
</feature>
<feature type="domain" description="C2H2-type" evidence="8">
    <location>
        <begin position="196"/>
        <end position="223"/>
    </location>
</feature>
<dbReference type="GO" id="GO:0000978">
    <property type="term" value="F:RNA polymerase II cis-regulatory region sequence-specific DNA binding"/>
    <property type="evidence" value="ECO:0007669"/>
    <property type="project" value="TreeGrafter"/>
</dbReference>
<dbReference type="SUPFAM" id="SSF57667">
    <property type="entry name" value="beta-beta-alpha zinc fingers"/>
    <property type="match status" value="3"/>
</dbReference>
<evidence type="ECO:0000256" key="5">
    <source>
        <dbReference type="ARBA" id="ARBA00022833"/>
    </source>
</evidence>
<evidence type="ECO:0000313" key="9">
    <source>
        <dbReference type="EMBL" id="CBY36022.1"/>
    </source>
</evidence>
<accession>E4YKL1</accession>
<comment type="subcellular location">
    <subcellularLocation>
        <location evidence="1">Nucleus</location>
    </subcellularLocation>
</comment>
<reference evidence="9" key="1">
    <citation type="journal article" date="2010" name="Science">
        <title>Plasticity of animal genome architecture unmasked by rapid evolution of a pelagic tunicate.</title>
        <authorList>
            <person name="Denoeud F."/>
            <person name="Henriet S."/>
            <person name="Mungpakdee S."/>
            <person name="Aury J.M."/>
            <person name="Da Silva C."/>
            <person name="Brinkmann H."/>
            <person name="Mikhaleva J."/>
            <person name="Olsen L.C."/>
            <person name="Jubin C."/>
            <person name="Canestro C."/>
            <person name="Bouquet J.M."/>
            <person name="Danks G."/>
            <person name="Poulain J."/>
            <person name="Campsteijn C."/>
            <person name="Adamski M."/>
            <person name="Cross I."/>
            <person name="Yadetie F."/>
            <person name="Muffato M."/>
            <person name="Louis A."/>
            <person name="Butcher S."/>
            <person name="Tsagkogeorga G."/>
            <person name="Konrad A."/>
            <person name="Singh S."/>
            <person name="Jensen M.F."/>
            <person name="Cong E.H."/>
            <person name="Eikeseth-Otteraa H."/>
            <person name="Noel B."/>
            <person name="Anthouard V."/>
            <person name="Porcel B.M."/>
            <person name="Kachouri-Lafond R."/>
            <person name="Nishino A."/>
            <person name="Ugolini M."/>
            <person name="Chourrout P."/>
            <person name="Nishida H."/>
            <person name="Aasland R."/>
            <person name="Huzurbazar S."/>
            <person name="Westhof E."/>
            <person name="Delsuc F."/>
            <person name="Lehrach H."/>
            <person name="Reinhardt R."/>
            <person name="Weissenbach J."/>
            <person name="Roy S.W."/>
            <person name="Artiguenave F."/>
            <person name="Postlethwait J.H."/>
            <person name="Manak J.R."/>
            <person name="Thompson E.M."/>
            <person name="Jaillon O."/>
            <person name="Du Pasquier L."/>
            <person name="Boudinot P."/>
            <person name="Liberles D.A."/>
            <person name="Volff J.N."/>
            <person name="Philippe H."/>
            <person name="Lenhard B."/>
            <person name="Roest Crollius H."/>
            <person name="Wincker P."/>
            <person name="Chourrout D."/>
        </authorList>
    </citation>
    <scope>NUCLEOTIDE SEQUENCE [LARGE SCALE GENOMIC DNA]</scope>
</reference>
<dbReference type="PROSITE" id="PS50157">
    <property type="entry name" value="ZINC_FINGER_C2H2_2"/>
    <property type="match status" value="5"/>
</dbReference>
<name>E4YKL1_OIKDI</name>
<dbReference type="FunFam" id="3.30.160.60:FF:000345">
    <property type="entry name" value="Zinc finger protein Gfi-1"/>
    <property type="match status" value="1"/>
</dbReference>
<feature type="domain" description="C2H2-type" evidence="8">
    <location>
        <begin position="116"/>
        <end position="139"/>
    </location>
</feature>
<organism evidence="9">
    <name type="scientific">Oikopleura dioica</name>
    <name type="common">Tunicate</name>
    <dbReference type="NCBI Taxonomy" id="34765"/>
    <lineage>
        <taxon>Eukaryota</taxon>
        <taxon>Metazoa</taxon>
        <taxon>Chordata</taxon>
        <taxon>Tunicata</taxon>
        <taxon>Appendicularia</taxon>
        <taxon>Copelata</taxon>
        <taxon>Oikopleuridae</taxon>
        <taxon>Oikopleura</taxon>
    </lineage>
</organism>
<evidence type="ECO:0000259" key="8">
    <source>
        <dbReference type="PROSITE" id="PS50157"/>
    </source>
</evidence>
<evidence type="ECO:0000256" key="2">
    <source>
        <dbReference type="ARBA" id="ARBA00022723"/>
    </source>
</evidence>
<dbReference type="PANTHER" id="PTHR23235:SF142">
    <property type="entry name" value="ZINC FINGER PROTEIN 384"/>
    <property type="match status" value="1"/>
</dbReference>
<evidence type="ECO:0000256" key="1">
    <source>
        <dbReference type="ARBA" id="ARBA00004123"/>
    </source>
</evidence>
<proteinExistence type="predicted"/>
<dbReference type="FunFam" id="3.30.160.60:FF:000870">
    <property type="entry name" value="zinc finger protein 197 isoform X1"/>
    <property type="match status" value="1"/>
</dbReference>
<dbReference type="InterPro" id="IPR013087">
    <property type="entry name" value="Znf_C2H2_type"/>
</dbReference>
<dbReference type="Pfam" id="PF00096">
    <property type="entry name" value="zf-C2H2"/>
    <property type="match status" value="5"/>
</dbReference>
<dbReference type="PANTHER" id="PTHR23235">
    <property type="entry name" value="KRUEPPEL-LIKE TRANSCRIPTION FACTOR"/>
    <property type="match status" value="1"/>
</dbReference>
<sequence length="282" mass="31278">MGSYPYLPGAQPSAHLLPFLAARIQAQAQAQVQAAQLHQLQMEAQMLARREILQRTATAQNCASLCSHGAAGSTPCHEQSVCSTSTRATPVPTLSLGPTIGGATTIESLSTPQPMFSCPVCQKIFTTSHGLEIHSRRVHGVTPQICTSQIKLGIHQPSVSRQNGLKIFQCHICNKQFKRSSTLSTHLLIHTDTRPFPCKFCGKRFHQKSDMKKHTYTHTGEKPHKCRVCGKSFSQSSNLITHMRKHDNVAPFACRVCPSTFQRKVDLRRHVETDHSLKFEGY</sequence>
<feature type="domain" description="C2H2-type" evidence="8">
    <location>
        <begin position="224"/>
        <end position="251"/>
    </location>
</feature>
<keyword evidence="5" id="KW-0862">Zinc</keyword>
<dbReference type="GO" id="GO:0005634">
    <property type="term" value="C:nucleus"/>
    <property type="evidence" value="ECO:0007669"/>
    <property type="project" value="UniProtKB-SubCell"/>
</dbReference>
<keyword evidence="4 7" id="KW-0863">Zinc-finger</keyword>
<dbReference type="Proteomes" id="UP000011014">
    <property type="component" value="Unassembled WGS sequence"/>
</dbReference>
<gene>
    <name evidence="9" type="ORF">GSOID_T00028499001</name>
</gene>
<evidence type="ECO:0000256" key="6">
    <source>
        <dbReference type="ARBA" id="ARBA00023242"/>
    </source>
</evidence>
<evidence type="ECO:0000256" key="7">
    <source>
        <dbReference type="PROSITE-ProRule" id="PRU00042"/>
    </source>
</evidence>
<dbReference type="SMART" id="SM00355">
    <property type="entry name" value="ZnF_C2H2"/>
    <property type="match status" value="5"/>
</dbReference>
<dbReference type="InterPro" id="IPR036236">
    <property type="entry name" value="Znf_C2H2_sf"/>
</dbReference>
<dbReference type="EMBL" id="FN654711">
    <property type="protein sequence ID" value="CBY36022.1"/>
    <property type="molecule type" value="Genomic_DNA"/>
</dbReference>
<dbReference type="AlphaFoldDB" id="E4YKL1"/>
<dbReference type="PROSITE" id="PS00028">
    <property type="entry name" value="ZINC_FINGER_C2H2_1"/>
    <property type="match status" value="5"/>
</dbReference>
<keyword evidence="3" id="KW-0677">Repeat</keyword>
<keyword evidence="6" id="KW-0539">Nucleus</keyword>
<keyword evidence="2" id="KW-0479">Metal-binding</keyword>